<reference evidence="3 4" key="1">
    <citation type="submission" date="2014-04" db="EMBL/GenBank/DDBJ databases">
        <authorList>
            <consortium name="DOE Joint Genome Institute"/>
            <person name="Kuo A."/>
            <person name="Ruytinx J."/>
            <person name="Rineau F."/>
            <person name="Colpaert J."/>
            <person name="Kohler A."/>
            <person name="Nagy L.G."/>
            <person name="Floudas D."/>
            <person name="Copeland A."/>
            <person name="Barry K.W."/>
            <person name="Cichocki N."/>
            <person name="Veneault-Fourrey C."/>
            <person name="LaButti K."/>
            <person name="Lindquist E.A."/>
            <person name="Lipzen A."/>
            <person name="Lundell T."/>
            <person name="Morin E."/>
            <person name="Murat C."/>
            <person name="Sun H."/>
            <person name="Tunlid A."/>
            <person name="Henrissat B."/>
            <person name="Grigoriev I.V."/>
            <person name="Hibbett D.S."/>
            <person name="Martin F."/>
            <person name="Nordberg H.P."/>
            <person name="Cantor M.N."/>
            <person name="Hua S.X."/>
        </authorList>
    </citation>
    <scope>NUCLEOTIDE SEQUENCE [LARGE SCALE GENOMIC DNA]</scope>
    <source>
        <strain evidence="3 4">UH-Slu-Lm8-n1</strain>
    </source>
</reference>
<feature type="transmembrane region" description="Helical" evidence="2">
    <location>
        <begin position="9"/>
        <end position="31"/>
    </location>
</feature>
<dbReference type="OrthoDB" id="3346251at2759"/>
<dbReference type="HOGENOM" id="CLU_144937_0_0_1"/>
<evidence type="ECO:0000256" key="2">
    <source>
        <dbReference type="SAM" id="Phobius"/>
    </source>
</evidence>
<evidence type="ECO:0000313" key="4">
    <source>
        <dbReference type="Proteomes" id="UP000054485"/>
    </source>
</evidence>
<protein>
    <submittedName>
        <fullName evidence="3">Uncharacterized protein</fullName>
    </submittedName>
</protein>
<evidence type="ECO:0000313" key="3">
    <source>
        <dbReference type="EMBL" id="KIK35828.1"/>
    </source>
</evidence>
<proteinExistence type="predicted"/>
<dbReference type="AlphaFoldDB" id="A0A0D0AVB3"/>
<dbReference type="InParanoid" id="A0A0D0AVB3"/>
<feature type="compositionally biased region" description="Basic and acidic residues" evidence="1">
    <location>
        <begin position="130"/>
        <end position="160"/>
    </location>
</feature>
<keyword evidence="4" id="KW-1185">Reference proteome</keyword>
<dbReference type="EMBL" id="KN835585">
    <property type="protein sequence ID" value="KIK35828.1"/>
    <property type="molecule type" value="Genomic_DNA"/>
</dbReference>
<feature type="non-terminal residue" evidence="3">
    <location>
        <position position="160"/>
    </location>
</feature>
<feature type="region of interest" description="Disordered" evidence="1">
    <location>
        <begin position="93"/>
        <end position="160"/>
    </location>
</feature>
<organism evidence="3 4">
    <name type="scientific">Suillus luteus UH-Slu-Lm8-n1</name>
    <dbReference type="NCBI Taxonomy" id="930992"/>
    <lineage>
        <taxon>Eukaryota</taxon>
        <taxon>Fungi</taxon>
        <taxon>Dikarya</taxon>
        <taxon>Basidiomycota</taxon>
        <taxon>Agaricomycotina</taxon>
        <taxon>Agaricomycetes</taxon>
        <taxon>Agaricomycetidae</taxon>
        <taxon>Boletales</taxon>
        <taxon>Suillineae</taxon>
        <taxon>Suillaceae</taxon>
        <taxon>Suillus</taxon>
    </lineage>
</organism>
<keyword evidence="2" id="KW-1133">Transmembrane helix</keyword>
<accession>A0A0D0AVB3</accession>
<keyword evidence="2" id="KW-0812">Transmembrane</keyword>
<keyword evidence="2" id="KW-0472">Membrane</keyword>
<evidence type="ECO:0000256" key="1">
    <source>
        <dbReference type="SAM" id="MobiDB-lite"/>
    </source>
</evidence>
<sequence>RVERLVRILIYDGIGYFIVLTASNVLNLILYHTTNFDTQSAGASMGYAVTWIMSQRILIHIREMTEPDPQRMENVVIARPTLTARKKFLSGLRSQFESKSQSKNSKNSKDADLAPTSPRTESGNNMELGIRVRVERSVVVDHTPADESDHSSLWDTPEVK</sequence>
<dbReference type="Proteomes" id="UP000054485">
    <property type="component" value="Unassembled WGS sequence"/>
</dbReference>
<gene>
    <name evidence="3" type="ORF">CY34DRAFT_557749</name>
</gene>
<name>A0A0D0AVB3_9AGAM</name>
<reference evidence="4" key="2">
    <citation type="submission" date="2015-01" db="EMBL/GenBank/DDBJ databases">
        <title>Evolutionary Origins and Diversification of the Mycorrhizal Mutualists.</title>
        <authorList>
            <consortium name="DOE Joint Genome Institute"/>
            <consortium name="Mycorrhizal Genomics Consortium"/>
            <person name="Kohler A."/>
            <person name="Kuo A."/>
            <person name="Nagy L.G."/>
            <person name="Floudas D."/>
            <person name="Copeland A."/>
            <person name="Barry K.W."/>
            <person name="Cichocki N."/>
            <person name="Veneault-Fourrey C."/>
            <person name="LaButti K."/>
            <person name="Lindquist E.A."/>
            <person name="Lipzen A."/>
            <person name="Lundell T."/>
            <person name="Morin E."/>
            <person name="Murat C."/>
            <person name="Riley R."/>
            <person name="Ohm R."/>
            <person name="Sun H."/>
            <person name="Tunlid A."/>
            <person name="Henrissat B."/>
            <person name="Grigoriev I.V."/>
            <person name="Hibbett D.S."/>
            <person name="Martin F."/>
        </authorList>
    </citation>
    <scope>NUCLEOTIDE SEQUENCE [LARGE SCALE GENOMIC DNA]</scope>
    <source>
        <strain evidence="4">UH-Slu-Lm8-n1</strain>
    </source>
</reference>